<dbReference type="NCBIfam" id="TIGR02532">
    <property type="entry name" value="IV_pilin_GFxxxE"/>
    <property type="match status" value="1"/>
</dbReference>
<organism evidence="2 3">
    <name type="scientific">Vibrio agarivorans</name>
    <dbReference type="NCBI Taxonomy" id="153622"/>
    <lineage>
        <taxon>Bacteria</taxon>
        <taxon>Pseudomonadati</taxon>
        <taxon>Pseudomonadota</taxon>
        <taxon>Gammaproteobacteria</taxon>
        <taxon>Vibrionales</taxon>
        <taxon>Vibrionaceae</taxon>
        <taxon>Vibrio</taxon>
    </lineage>
</organism>
<dbReference type="InterPro" id="IPR012902">
    <property type="entry name" value="N_methyl_site"/>
</dbReference>
<dbReference type="PROSITE" id="PS00409">
    <property type="entry name" value="PROKAR_NTER_METHYL"/>
    <property type="match status" value="1"/>
</dbReference>
<keyword evidence="1" id="KW-1133">Transmembrane helix</keyword>
<keyword evidence="1" id="KW-0472">Membrane</keyword>
<dbReference type="EMBL" id="JAUEOZ010000001">
    <property type="protein sequence ID" value="MDN2480152.1"/>
    <property type="molecule type" value="Genomic_DNA"/>
</dbReference>
<accession>A0ABT7XWJ9</accession>
<dbReference type="InterPro" id="IPR045584">
    <property type="entry name" value="Pilin-like"/>
</dbReference>
<protein>
    <submittedName>
        <fullName evidence="2">Type II secretion system protein</fullName>
    </submittedName>
</protein>
<reference evidence="2" key="1">
    <citation type="submission" date="2024-05" db="EMBL/GenBank/DDBJ databases">
        <title>Genome Sequences of Four Agar- Degrading Marine Bacteria.</title>
        <authorList>
            <person name="Phillips E.K."/>
            <person name="Shaffer J.C."/>
            <person name="Henson M.W."/>
            <person name="Temperton B."/>
            <person name="Thrash C.J."/>
            <person name="Martin M.O."/>
        </authorList>
    </citation>
    <scope>NUCLEOTIDE SEQUENCE</scope>
    <source>
        <strain evidence="2">EKP203</strain>
    </source>
</reference>
<keyword evidence="3" id="KW-1185">Reference proteome</keyword>
<evidence type="ECO:0000256" key="1">
    <source>
        <dbReference type="SAM" id="Phobius"/>
    </source>
</evidence>
<gene>
    <name evidence="2" type="ORF">QWJ08_01880</name>
</gene>
<feature type="transmembrane region" description="Helical" evidence="1">
    <location>
        <begin position="12"/>
        <end position="32"/>
    </location>
</feature>
<dbReference type="Pfam" id="PF07963">
    <property type="entry name" value="N_methyl"/>
    <property type="match status" value="1"/>
</dbReference>
<dbReference type="RefSeq" id="WP_289960452.1">
    <property type="nucleotide sequence ID" value="NZ_JAUEOZ010000001.1"/>
</dbReference>
<evidence type="ECO:0000313" key="2">
    <source>
        <dbReference type="EMBL" id="MDN2480152.1"/>
    </source>
</evidence>
<name>A0ABT7XWJ9_9VIBR</name>
<dbReference type="Proteomes" id="UP001169719">
    <property type="component" value="Unassembled WGS sequence"/>
</dbReference>
<dbReference type="SUPFAM" id="SSF54523">
    <property type="entry name" value="Pili subunits"/>
    <property type="match status" value="1"/>
</dbReference>
<evidence type="ECO:0000313" key="3">
    <source>
        <dbReference type="Proteomes" id="UP001169719"/>
    </source>
</evidence>
<proteinExistence type="predicted"/>
<comment type="caution">
    <text evidence="2">The sequence shown here is derived from an EMBL/GenBank/DDBJ whole genome shotgun (WGS) entry which is preliminary data.</text>
</comment>
<keyword evidence="1" id="KW-0812">Transmembrane</keyword>
<sequence length="259" mass="29010">MKSRGFTLIEMIVTLIIVAIIALGIAGFVQYGTQGFAQTVERQKLHTQAQFVLQKMTREIRHAVPNSFSQPVSITARQCLSFYPIKFSGFYALSGDSDTTMDFIVGQDSWAEWIDIGPENSTELRMVINPTSSQSLQDNSFVVNTLESISGDSCLFDSDDGSGAASDGVECQIDVLSEESVANRFYMYEPSQQITYCFDSASEMLYRNDISLADSVTFSYLAYEPPSLNQNALVHIEMKMYYQEEQSTYQQEVQVLNVP</sequence>